<keyword evidence="1" id="KW-0812">Transmembrane</keyword>
<organism evidence="3 4">
    <name type="scientific">Heterorhabditis bacteriophora</name>
    <name type="common">Entomopathogenic nematode worm</name>
    <dbReference type="NCBI Taxonomy" id="37862"/>
    <lineage>
        <taxon>Eukaryota</taxon>
        <taxon>Metazoa</taxon>
        <taxon>Ecdysozoa</taxon>
        <taxon>Nematoda</taxon>
        <taxon>Chromadorea</taxon>
        <taxon>Rhabditida</taxon>
        <taxon>Rhabditina</taxon>
        <taxon>Rhabditomorpha</taxon>
        <taxon>Strongyloidea</taxon>
        <taxon>Heterorhabditidae</taxon>
        <taxon>Heterorhabditis</taxon>
    </lineage>
</organism>
<dbReference type="AlphaFoldDB" id="A0A1I7WSG7"/>
<evidence type="ECO:0000313" key="4">
    <source>
        <dbReference type="WBParaSite" id="Hba_08084"/>
    </source>
</evidence>
<name>A0A1I7WSG7_HETBA</name>
<reference evidence="4" key="1">
    <citation type="submission" date="2016-11" db="UniProtKB">
        <authorList>
            <consortium name="WormBaseParasite"/>
        </authorList>
    </citation>
    <scope>IDENTIFICATION</scope>
</reference>
<protein>
    <submittedName>
        <fullName evidence="4">CSTF_C domain-containing protein</fullName>
    </submittedName>
</protein>
<dbReference type="Pfam" id="PF14304">
    <property type="entry name" value="CSTF_C"/>
    <property type="match status" value="1"/>
</dbReference>
<dbReference type="Gene3D" id="1.10.20.70">
    <property type="entry name" value="Transcription termination and cleavage factor, C-terminal domain"/>
    <property type="match status" value="1"/>
</dbReference>
<dbReference type="GO" id="GO:0031124">
    <property type="term" value="P:mRNA 3'-end processing"/>
    <property type="evidence" value="ECO:0007669"/>
    <property type="project" value="InterPro"/>
</dbReference>
<dbReference type="Proteomes" id="UP000095283">
    <property type="component" value="Unplaced"/>
</dbReference>
<accession>A0A1I7WSG7</accession>
<evidence type="ECO:0000256" key="1">
    <source>
        <dbReference type="SAM" id="Phobius"/>
    </source>
</evidence>
<dbReference type="WBParaSite" id="Hba_08084">
    <property type="protein sequence ID" value="Hba_08084"/>
    <property type="gene ID" value="Hba_08084"/>
</dbReference>
<feature type="transmembrane region" description="Helical" evidence="1">
    <location>
        <begin position="56"/>
        <end position="76"/>
    </location>
</feature>
<keyword evidence="1" id="KW-1133">Transmembrane helix</keyword>
<feature type="transmembrane region" description="Helical" evidence="1">
    <location>
        <begin position="27"/>
        <end position="49"/>
    </location>
</feature>
<dbReference type="InterPro" id="IPR026896">
    <property type="entry name" value="CSTF_C"/>
</dbReference>
<proteinExistence type="predicted"/>
<sequence>MMRRTTLTHLVRKIVFGFISLSDSNSFLFQLECFYIIFFIGDVVFDVFLTVSKFRCYFNSLMCCLFFLIICSRLLLQYHHPISRCLPEISADEQHNAELLVQVLRLTEAEIALLPADDREKVLRGAKLMELTWCEDVYLLPDVSESVKGTEVLQDMVDYFGVVSFIH</sequence>
<dbReference type="InterPro" id="IPR038192">
    <property type="entry name" value="CSTF_C_sf"/>
</dbReference>
<evidence type="ECO:0000259" key="2">
    <source>
        <dbReference type="Pfam" id="PF14304"/>
    </source>
</evidence>
<keyword evidence="1" id="KW-0472">Membrane</keyword>
<feature type="domain" description="Transcription termination and cleavage factor C-terminal" evidence="2">
    <location>
        <begin position="93"/>
        <end position="122"/>
    </location>
</feature>
<keyword evidence="3" id="KW-1185">Reference proteome</keyword>
<evidence type="ECO:0000313" key="3">
    <source>
        <dbReference type="Proteomes" id="UP000095283"/>
    </source>
</evidence>